<evidence type="ECO:0000256" key="3">
    <source>
        <dbReference type="ARBA" id="ARBA00022475"/>
    </source>
</evidence>
<dbReference type="InterPro" id="IPR000515">
    <property type="entry name" value="MetI-like"/>
</dbReference>
<evidence type="ECO:0000256" key="2">
    <source>
        <dbReference type="ARBA" id="ARBA00022448"/>
    </source>
</evidence>
<keyword evidence="10" id="KW-1185">Reference proteome</keyword>
<dbReference type="GO" id="GO:0005886">
    <property type="term" value="C:plasma membrane"/>
    <property type="evidence" value="ECO:0007669"/>
    <property type="project" value="UniProtKB-SubCell"/>
</dbReference>
<evidence type="ECO:0000256" key="7">
    <source>
        <dbReference type="RuleBase" id="RU363032"/>
    </source>
</evidence>
<feature type="transmembrane region" description="Helical" evidence="7">
    <location>
        <begin position="9"/>
        <end position="30"/>
    </location>
</feature>
<evidence type="ECO:0000313" key="10">
    <source>
        <dbReference type="Proteomes" id="UP000199017"/>
    </source>
</evidence>
<comment type="similarity">
    <text evidence="7">Belongs to the binding-protein-dependent transport system permease family.</text>
</comment>
<dbReference type="Gene3D" id="1.10.3720.10">
    <property type="entry name" value="MetI-like"/>
    <property type="match status" value="1"/>
</dbReference>
<dbReference type="PANTHER" id="PTHR43163:SF6">
    <property type="entry name" value="DIPEPTIDE TRANSPORT SYSTEM PERMEASE PROTEIN DPPB-RELATED"/>
    <property type="match status" value="1"/>
</dbReference>
<dbReference type="PROSITE" id="PS50928">
    <property type="entry name" value="ABC_TM1"/>
    <property type="match status" value="1"/>
</dbReference>
<dbReference type="RefSeq" id="WP_091586308.1">
    <property type="nucleotide sequence ID" value="NZ_FNDU01000009.1"/>
</dbReference>
<reference evidence="9 10" key="1">
    <citation type="submission" date="2016-10" db="EMBL/GenBank/DDBJ databases">
        <authorList>
            <person name="de Groot N.N."/>
        </authorList>
    </citation>
    <scope>NUCLEOTIDE SEQUENCE [LARGE SCALE GENOMIC DNA]</scope>
    <source>
        <strain evidence="10">P4B,CCM 7963,CECT 7998,DSM 25260,IBRC-M 10614,KCTC 13821</strain>
    </source>
</reference>
<keyword evidence="4 7" id="KW-0812">Transmembrane</keyword>
<feature type="transmembrane region" description="Helical" evidence="7">
    <location>
        <begin position="188"/>
        <end position="207"/>
    </location>
</feature>
<dbReference type="InterPro" id="IPR045621">
    <property type="entry name" value="BPD_transp_1_N"/>
</dbReference>
<dbReference type="AlphaFoldDB" id="A0A1G8LNN7"/>
<dbReference type="EMBL" id="FNDU01000009">
    <property type="protein sequence ID" value="SDI57331.1"/>
    <property type="molecule type" value="Genomic_DNA"/>
</dbReference>
<evidence type="ECO:0000256" key="4">
    <source>
        <dbReference type="ARBA" id="ARBA00022692"/>
    </source>
</evidence>
<feature type="transmembrane region" description="Helical" evidence="7">
    <location>
        <begin position="288"/>
        <end position="314"/>
    </location>
</feature>
<dbReference type="Pfam" id="PF00528">
    <property type="entry name" value="BPD_transp_1"/>
    <property type="match status" value="1"/>
</dbReference>
<comment type="subcellular location">
    <subcellularLocation>
        <location evidence="1 7">Cell membrane</location>
        <topology evidence="1 7">Multi-pass membrane protein</topology>
    </subcellularLocation>
</comment>
<protein>
    <submittedName>
        <fullName evidence="9">Peptide/nickel transport system permease protein</fullName>
    </submittedName>
</protein>
<dbReference type="PANTHER" id="PTHR43163">
    <property type="entry name" value="DIPEPTIDE TRANSPORT SYSTEM PERMEASE PROTEIN DPPB-RELATED"/>
    <property type="match status" value="1"/>
</dbReference>
<accession>A0A1G8LNN7</accession>
<dbReference type="Proteomes" id="UP000199017">
    <property type="component" value="Unassembled WGS sequence"/>
</dbReference>
<dbReference type="Pfam" id="PF19300">
    <property type="entry name" value="BPD_transp_1_N"/>
    <property type="match status" value="1"/>
</dbReference>
<proteinExistence type="inferred from homology"/>
<dbReference type="InterPro" id="IPR035906">
    <property type="entry name" value="MetI-like_sf"/>
</dbReference>
<keyword evidence="2 7" id="KW-0813">Transport</keyword>
<evidence type="ECO:0000259" key="8">
    <source>
        <dbReference type="PROSITE" id="PS50928"/>
    </source>
</evidence>
<feature type="transmembrane region" description="Helical" evidence="7">
    <location>
        <begin position="135"/>
        <end position="158"/>
    </location>
</feature>
<keyword evidence="5 7" id="KW-1133">Transmembrane helix</keyword>
<gene>
    <name evidence="9" type="ORF">SAMN05216352_10914</name>
</gene>
<dbReference type="CDD" id="cd06261">
    <property type="entry name" value="TM_PBP2"/>
    <property type="match status" value="1"/>
</dbReference>
<organism evidence="9 10">
    <name type="scientific">Alteribacillus bidgolensis</name>
    <dbReference type="NCBI Taxonomy" id="930129"/>
    <lineage>
        <taxon>Bacteria</taxon>
        <taxon>Bacillati</taxon>
        <taxon>Bacillota</taxon>
        <taxon>Bacilli</taxon>
        <taxon>Bacillales</taxon>
        <taxon>Bacillaceae</taxon>
        <taxon>Alteribacillus</taxon>
    </lineage>
</organism>
<dbReference type="SUPFAM" id="SSF161098">
    <property type="entry name" value="MetI-like"/>
    <property type="match status" value="1"/>
</dbReference>
<evidence type="ECO:0000256" key="1">
    <source>
        <dbReference type="ARBA" id="ARBA00004651"/>
    </source>
</evidence>
<evidence type="ECO:0000256" key="6">
    <source>
        <dbReference type="ARBA" id="ARBA00023136"/>
    </source>
</evidence>
<evidence type="ECO:0000256" key="5">
    <source>
        <dbReference type="ARBA" id="ARBA00022989"/>
    </source>
</evidence>
<keyword evidence="6 7" id="KW-0472">Membrane</keyword>
<name>A0A1G8LNN7_9BACI</name>
<feature type="domain" description="ABC transmembrane type-1" evidence="8">
    <location>
        <begin position="97"/>
        <end position="307"/>
    </location>
</feature>
<dbReference type="GO" id="GO:0055085">
    <property type="term" value="P:transmembrane transport"/>
    <property type="evidence" value="ECO:0007669"/>
    <property type="project" value="InterPro"/>
</dbReference>
<dbReference type="STRING" id="930129.SAMN05216352_10914"/>
<sequence length="321" mass="35674">MYIYVIRRILLFIPMLIAVSFIVFMLAFIAPGDPLTGERIDPSVDTEVLDQRREALGINDPFYVQYFHWLGSVAKGELGNSINYNGRTVEGLILSRIDNTLYLSVFSLLFTIIVALPIGIYSARKPHSLLDYGATAFAFLGLAIPNFFAGLLLIYVFAFQLGWFPSQGSVSTAGLSGFDYFFDKIRHLILPGTTLGLASTAVYMRYIRSEMMDVMTSHFIRAVKAKGMGNKSVLYKHTLRNALIPVITLLGFEFGMLLSGAVITEAVFNYPGLGTLFLDSIINRDYPVIMGINLILSVTILVGNLLADICYAVVDPRIRYD</sequence>
<keyword evidence="3" id="KW-1003">Cell membrane</keyword>
<evidence type="ECO:0000313" key="9">
    <source>
        <dbReference type="EMBL" id="SDI57331.1"/>
    </source>
</evidence>
<feature type="transmembrane region" description="Helical" evidence="7">
    <location>
        <begin position="101"/>
        <end position="123"/>
    </location>
</feature>
<feature type="transmembrane region" description="Helical" evidence="7">
    <location>
        <begin position="242"/>
        <end position="268"/>
    </location>
</feature>
<dbReference type="OrthoDB" id="9773683at2"/>